<feature type="transmembrane region" description="Helical" evidence="1">
    <location>
        <begin position="229"/>
        <end position="250"/>
    </location>
</feature>
<gene>
    <name evidence="2" type="ORF">C1875_03390</name>
</gene>
<feature type="transmembrane region" description="Helical" evidence="1">
    <location>
        <begin position="53"/>
        <end position="77"/>
    </location>
</feature>
<reference evidence="2 3" key="1">
    <citation type="journal article" date="2018" name="Elife">
        <title>Discovery and characterization of a prevalent human gut bacterial enzyme sufficient for the inactivation of a family of plant toxins.</title>
        <authorList>
            <person name="Koppel N."/>
            <person name="Bisanz J.E."/>
            <person name="Pandelia M.E."/>
            <person name="Turnbaugh P.J."/>
            <person name="Balskus E.P."/>
        </authorList>
    </citation>
    <scope>NUCLEOTIDE SEQUENCE [LARGE SCALE GENOMIC DNA]</scope>
    <source>
        <strain evidence="2 3">W1 BHI 6</strain>
    </source>
</reference>
<evidence type="ECO:0000313" key="3">
    <source>
        <dbReference type="Proteomes" id="UP000253970"/>
    </source>
</evidence>
<feature type="transmembrane region" description="Helical" evidence="1">
    <location>
        <begin position="172"/>
        <end position="193"/>
    </location>
</feature>
<feature type="transmembrane region" description="Helical" evidence="1">
    <location>
        <begin position="143"/>
        <end position="165"/>
    </location>
</feature>
<accession>A0A369MKJ4</accession>
<keyword evidence="1" id="KW-0472">Membrane</keyword>
<feature type="transmembrane region" description="Helical" evidence="1">
    <location>
        <begin position="98"/>
        <end position="123"/>
    </location>
</feature>
<sequence length="257" mass="27014">MMLNYMKSELYRIVHGRELYLFTGVLCAIVLAANALLRAMASTPDFPYATVRFSLSNLISMLPSLFLLAGLLVWVLFADDRKDGTFKNAVADGCSRRGLFVGKCLVSTGLGLASMTVILAVYVGSAVLLLEGPADAVPILLKGVAAALPFTVACVVLGVAVCSVLPKTSAAFLVWLAIVAIVPSALHAVGMVVEPVGALASWLPYNFFSNEVAINQSGLAEFLWDTPAGLAKCLIAGFAGVAVFGIAGLWRASKTEL</sequence>
<keyword evidence="1" id="KW-1133">Transmembrane helix</keyword>
<evidence type="ECO:0000256" key="1">
    <source>
        <dbReference type="SAM" id="Phobius"/>
    </source>
</evidence>
<dbReference type="EMBL" id="PPTU01000003">
    <property type="protein sequence ID" value="RDB72526.1"/>
    <property type="molecule type" value="Genomic_DNA"/>
</dbReference>
<dbReference type="RefSeq" id="WP_114532955.1">
    <property type="nucleotide sequence ID" value="NZ_JADNER010000002.1"/>
</dbReference>
<organism evidence="2 3">
    <name type="scientific">Eggerthella lenta</name>
    <name type="common">Eubacterium lentum</name>
    <dbReference type="NCBI Taxonomy" id="84112"/>
    <lineage>
        <taxon>Bacteria</taxon>
        <taxon>Bacillati</taxon>
        <taxon>Actinomycetota</taxon>
        <taxon>Coriobacteriia</taxon>
        <taxon>Eggerthellales</taxon>
        <taxon>Eggerthellaceae</taxon>
        <taxon>Eggerthella</taxon>
    </lineage>
</organism>
<name>A0A369MKJ4_EGGLN</name>
<protein>
    <submittedName>
        <fullName evidence="2">ABC transporter permease</fullName>
    </submittedName>
</protein>
<feature type="transmembrane region" description="Helical" evidence="1">
    <location>
        <begin position="20"/>
        <end position="41"/>
    </location>
</feature>
<proteinExistence type="predicted"/>
<dbReference type="AlphaFoldDB" id="A0A369MKJ4"/>
<dbReference type="Proteomes" id="UP000253970">
    <property type="component" value="Unassembled WGS sequence"/>
</dbReference>
<evidence type="ECO:0000313" key="2">
    <source>
        <dbReference type="EMBL" id="RDB72526.1"/>
    </source>
</evidence>
<comment type="caution">
    <text evidence="2">The sequence shown here is derived from an EMBL/GenBank/DDBJ whole genome shotgun (WGS) entry which is preliminary data.</text>
</comment>
<keyword evidence="1" id="KW-0812">Transmembrane</keyword>